<keyword evidence="2" id="KW-0662">Pyridine nucleotide biosynthesis</keyword>
<evidence type="ECO:0000256" key="5">
    <source>
        <dbReference type="ARBA" id="ARBA00022741"/>
    </source>
</evidence>
<keyword evidence="4" id="KW-0548">Nucleotidyltransferase</keyword>
<keyword evidence="6" id="KW-0067">ATP-binding</keyword>
<dbReference type="PANTHER" id="PTHR39321">
    <property type="entry name" value="NICOTINATE-NUCLEOTIDE ADENYLYLTRANSFERASE-RELATED"/>
    <property type="match status" value="1"/>
</dbReference>
<feature type="non-terminal residue" evidence="9">
    <location>
        <position position="1"/>
    </location>
</feature>
<dbReference type="PANTHER" id="PTHR39321:SF3">
    <property type="entry name" value="PHOSPHOPANTETHEINE ADENYLYLTRANSFERASE"/>
    <property type="match status" value="1"/>
</dbReference>
<dbReference type="AlphaFoldDB" id="A0A381XIF9"/>
<keyword evidence="7" id="KW-0520">NAD</keyword>
<dbReference type="InterPro" id="IPR005248">
    <property type="entry name" value="NadD/NMNAT"/>
</dbReference>
<comment type="pathway">
    <text evidence="1">Cofactor biosynthesis; NAD(+) biosynthesis.</text>
</comment>
<dbReference type="EMBL" id="UINC01015304">
    <property type="protein sequence ID" value="SVA64544.1"/>
    <property type="molecule type" value="Genomic_DNA"/>
</dbReference>
<dbReference type="GO" id="GO:0070566">
    <property type="term" value="F:adenylyltransferase activity"/>
    <property type="evidence" value="ECO:0007669"/>
    <property type="project" value="UniProtKB-ARBA"/>
</dbReference>
<protein>
    <recommendedName>
        <fullName evidence="8">Cytidyltransferase-like domain-containing protein</fullName>
    </recommendedName>
</protein>
<proteinExistence type="inferred from homology"/>
<keyword evidence="5" id="KW-0547">Nucleotide-binding</keyword>
<dbReference type="GO" id="GO:0009435">
    <property type="term" value="P:NAD+ biosynthetic process"/>
    <property type="evidence" value="ECO:0007669"/>
    <property type="project" value="UniProtKB-UniPathway"/>
</dbReference>
<dbReference type="NCBIfam" id="TIGR00482">
    <property type="entry name" value="nicotinate (nicotinamide) nucleotide adenylyltransferase"/>
    <property type="match status" value="1"/>
</dbReference>
<dbReference type="GO" id="GO:0005524">
    <property type="term" value="F:ATP binding"/>
    <property type="evidence" value="ECO:0007669"/>
    <property type="project" value="UniProtKB-KW"/>
</dbReference>
<dbReference type="NCBIfam" id="TIGR00125">
    <property type="entry name" value="cyt_tran_rel"/>
    <property type="match status" value="1"/>
</dbReference>
<dbReference type="HAMAP" id="MF_00244">
    <property type="entry name" value="NaMN_adenylyltr"/>
    <property type="match status" value="1"/>
</dbReference>
<dbReference type="Pfam" id="PF01467">
    <property type="entry name" value="CTP_transf_like"/>
    <property type="match status" value="1"/>
</dbReference>
<evidence type="ECO:0000256" key="2">
    <source>
        <dbReference type="ARBA" id="ARBA00022642"/>
    </source>
</evidence>
<sequence>VGVFGGTFDPVHQGHLRTVAAVRNRLAMDKVLFIPTFMPLLRDKPVAAPHQRLEMVRIAVQSFPGFELDEREIIRSGPSYTVLTLEELRSEYPRVPLCLILGLDAFLRLPQWHRWSELLELAHMALMQRPGWQMPGEPLPDWWTRALSDHPKQLICRPAGRILPVEVPDVDISSTVLRDRLRTGLPVGEDLPAGVQQYIEDNRLYGYGG</sequence>
<dbReference type="InterPro" id="IPR014729">
    <property type="entry name" value="Rossmann-like_a/b/a_fold"/>
</dbReference>
<evidence type="ECO:0000256" key="7">
    <source>
        <dbReference type="ARBA" id="ARBA00023027"/>
    </source>
</evidence>
<evidence type="ECO:0000256" key="3">
    <source>
        <dbReference type="ARBA" id="ARBA00022679"/>
    </source>
</evidence>
<dbReference type="CDD" id="cd02165">
    <property type="entry name" value="NMNAT"/>
    <property type="match status" value="1"/>
</dbReference>
<dbReference type="Gene3D" id="3.40.50.620">
    <property type="entry name" value="HUPs"/>
    <property type="match status" value="1"/>
</dbReference>
<organism evidence="9">
    <name type="scientific">marine metagenome</name>
    <dbReference type="NCBI Taxonomy" id="408172"/>
    <lineage>
        <taxon>unclassified sequences</taxon>
        <taxon>metagenomes</taxon>
        <taxon>ecological metagenomes</taxon>
    </lineage>
</organism>
<evidence type="ECO:0000259" key="8">
    <source>
        <dbReference type="Pfam" id="PF01467"/>
    </source>
</evidence>
<evidence type="ECO:0000313" key="9">
    <source>
        <dbReference type="EMBL" id="SVA64544.1"/>
    </source>
</evidence>
<feature type="domain" description="Cytidyltransferase-like" evidence="8">
    <location>
        <begin position="3"/>
        <end position="180"/>
    </location>
</feature>
<evidence type="ECO:0000256" key="1">
    <source>
        <dbReference type="ARBA" id="ARBA00004790"/>
    </source>
</evidence>
<evidence type="ECO:0000256" key="4">
    <source>
        <dbReference type="ARBA" id="ARBA00022695"/>
    </source>
</evidence>
<dbReference type="UniPathway" id="UPA00253"/>
<dbReference type="InterPro" id="IPR004821">
    <property type="entry name" value="Cyt_trans-like"/>
</dbReference>
<accession>A0A381XIF9</accession>
<dbReference type="NCBIfam" id="NF000840">
    <property type="entry name" value="PRK00071.1-3"/>
    <property type="match status" value="1"/>
</dbReference>
<keyword evidence="3" id="KW-0808">Transferase</keyword>
<dbReference type="SUPFAM" id="SSF52374">
    <property type="entry name" value="Nucleotidylyl transferase"/>
    <property type="match status" value="1"/>
</dbReference>
<gene>
    <name evidence="9" type="ORF">METZ01_LOCUS117398</name>
</gene>
<reference evidence="9" key="1">
    <citation type="submission" date="2018-05" db="EMBL/GenBank/DDBJ databases">
        <authorList>
            <person name="Lanie J.A."/>
            <person name="Ng W.-L."/>
            <person name="Kazmierczak K.M."/>
            <person name="Andrzejewski T.M."/>
            <person name="Davidsen T.M."/>
            <person name="Wayne K.J."/>
            <person name="Tettelin H."/>
            <person name="Glass J.I."/>
            <person name="Rusch D."/>
            <person name="Podicherti R."/>
            <person name="Tsui H.-C.T."/>
            <person name="Winkler M.E."/>
        </authorList>
    </citation>
    <scope>NUCLEOTIDE SEQUENCE</scope>
</reference>
<dbReference type="NCBIfam" id="NF000839">
    <property type="entry name" value="PRK00071.1-1"/>
    <property type="match status" value="1"/>
</dbReference>
<name>A0A381XIF9_9ZZZZ</name>
<evidence type="ECO:0000256" key="6">
    <source>
        <dbReference type="ARBA" id="ARBA00022840"/>
    </source>
</evidence>